<dbReference type="HAMAP" id="MF_01274">
    <property type="entry name" value="Pantothen_kinase_3"/>
    <property type="match status" value="1"/>
</dbReference>
<dbReference type="Gene3D" id="3.30.420.40">
    <property type="match status" value="1"/>
</dbReference>
<feature type="binding site" evidence="16">
    <location>
        <begin position="9"/>
        <end position="16"/>
    </location>
    <ligand>
        <name>ATP</name>
        <dbReference type="ChEBI" id="CHEBI:30616"/>
    </ligand>
</feature>
<gene>
    <name evidence="16" type="primary">coaX</name>
    <name evidence="17" type="ORF">KUV50_08885</name>
</gene>
<dbReference type="Proteomes" id="UP000753961">
    <property type="component" value="Unassembled WGS sequence"/>
</dbReference>
<evidence type="ECO:0000256" key="11">
    <source>
        <dbReference type="ARBA" id="ARBA00022840"/>
    </source>
</evidence>
<feature type="binding site" evidence="16">
    <location>
        <position position="89"/>
    </location>
    <ligand>
        <name>substrate</name>
    </ligand>
</feature>
<keyword evidence="7 16" id="KW-0963">Cytoplasm</keyword>
<keyword evidence="11 16" id="KW-0067">ATP-binding</keyword>
<feature type="binding site" evidence="16">
    <location>
        <position position="119"/>
    </location>
    <ligand>
        <name>K(+)</name>
        <dbReference type="ChEBI" id="CHEBI:29103"/>
    </ligand>
</feature>
<evidence type="ECO:0000256" key="2">
    <source>
        <dbReference type="ARBA" id="ARBA00001958"/>
    </source>
</evidence>
<protein>
    <recommendedName>
        <fullName evidence="15 16">Type III pantothenate kinase</fullName>
        <ecNumber evidence="6 16">2.7.1.33</ecNumber>
    </recommendedName>
    <alternativeName>
        <fullName evidence="16">PanK-III</fullName>
    </alternativeName>
    <alternativeName>
        <fullName evidence="16">Pantothenic acid kinase</fullName>
    </alternativeName>
</protein>
<dbReference type="InterPro" id="IPR004619">
    <property type="entry name" value="Type_III_PanK"/>
</dbReference>
<dbReference type="EMBL" id="JAHVHU010000008">
    <property type="protein sequence ID" value="MBY5958243.1"/>
    <property type="molecule type" value="Genomic_DNA"/>
</dbReference>
<keyword evidence="12 16" id="KW-0630">Potassium</keyword>
<proteinExistence type="inferred from homology"/>
<keyword evidence="10 16" id="KW-0418">Kinase</keyword>
<dbReference type="GO" id="GO:0046872">
    <property type="term" value="F:metal ion binding"/>
    <property type="evidence" value="ECO:0007669"/>
    <property type="project" value="UniProtKB-KW"/>
</dbReference>
<evidence type="ECO:0000256" key="16">
    <source>
        <dbReference type="HAMAP-Rule" id="MF_01274"/>
    </source>
</evidence>
<comment type="subunit">
    <text evidence="5 16">Homodimer.</text>
</comment>
<evidence type="ECO:0000256" key="14">
    <source>
        <dbReference type="ARBA" id="ARBA00038036"/>
    </source>
</evidence>
<dbReference type="PANTHER" id="PTHR34265:SF1">
    <property type="entry name" value="TYPE III PANTOTHENATE KINASE"/>
    <property type="match status" value="1"/>
</dbReference>
<evidence type="ECO:0000256" key="5">
    <source>
        <dbReference type="ARBA" id="ARBA00011738"/>
    </source>
</evidence>
<keyword evidence="18" id="KW-1185">Reference proteome</keyword>
<dbReference type="SUPFAM" id="SSF53067">
    <property type="entry name" value="Actin-like ATPase domain"/>
    <property type="match status" value="2"/>
</dbReference>
<evidence type="ECO:0000256" key="8">
    <source>
        <dbReference type="ARBA" id="ARBA00022679"/>
    </source>
</evidence>
<dbReference type="PANTHER" id="PTHR34265">
    <property type="entry name" value="TYPE III PANTOTHENATE KINASE"/>
    <property type="match status" value="1"/>
</dbReference>
<comment type="cofactor">
    <cofactor evidence="2">
        <name>K(+)</name>
        <dbReference type="ChEBI" id="CHEBI:29103"/>
    </cofactor>
</comment>
<comment type="similarity">
    <text evidence="14 16">Belongs to the type III pantothenate kinase family.</text>
</comment>
<comment type="subcellular location">
    <subcellularLocation>
        <location evidence="3 16">Cytoplasm</location>
    </subcellularLocation>
</comment>
<dbReference type="Pfam" id="PF03309">
    <property type="entry name" value="Pan_kinase"/>
    <property type="match status" value="1"/>
</dbReference>
<evidence type="ECO:0000256" key="12">
    <source>
        <dbReference type="ARBA" id="ARBA00022958"/>
    </source>
</evidence>
<evidence type="ECO:0000256" key="9">
    <source>
        <dbReference type="ARBA" id="ARBA00022741"/>
    </source>
</evidence>
<evidence type="ECO:0000256" key="6">
    <source>
        <dbReference type="ARBA" id="ARBA00012102"/>
    </source>
</evidence>
<evidence type="ECO:0000256" key="13">
    <source>
        <dbReference type="ARBA" id="ARBA00022993"/>
    </source>
</evidence>
<keyword evidence="13 16" id="KW-0173">Coenzyme A biosynthesis</keyword>
<feature type="binding site" evidence="16">
    <location>
        <position position="174"/>
    </location>
    <ligand>
        <name>substrate</name>
    </ligand>
</feature>
<evidence type="ECO:0000256" key="7">
    <source>
        <dbReference type="ARBA" id="ARBA00022490"/>
    </source>
</evidence>
<keyword evidence="8 16" id="KW-0808">Transferase</keyword>
<evidence type="ECO:0000256" key="1">
    <source>
        <dbReference type="ARBA" id="ARBA00001206"/>
    </source>
</evidence>
<comment type="function">
    <text evidence="16">Catalyzes the phosphorylation of pantothenate (Pan), the first step in CoA biosynthesis.</text>
</comment>
<evidence type="ECO:0000313" key="18">
    <source>
        <dbReference type="Proteomes" id="UP000753961"/>
    </source>
</evidence>
<comment type="pathway">
    <text evidence="4 16">Cofactor biosynthesis; coenzyme A biosynthesis; CoA from (R)-pantothenate: step 1/5.</text>
</comment>
<evidence type="ECO:0000256" key="15">
    <source>
        <dbReference type="ARBA" id="ARBA00040883"/>
    </source>
</evidence>
<keyword evidence="16" id="KW-0479">Metal-binding</keyword>
<dbReference type="InterPro" id="IPR043129">
    <property type="entry name" value="ATPase_NBD"/>
</dbReference>
<comment type="catalytic activity">
    <reaction evidence="1 16">
        <text>(R)-pantothenate + ATP = (R)-4'-phosphopantothenate + ADP + H(+)</text>
        <dbReference type="Rhea" id="RHEA:16373"/>
        <dbReference type="ChEBI" id="CHEBI:10986"/>
        <dbReference type="ChEBI" id="CHEBI:15378"/>
        <dbReference type="ChEBI" id="CHEBI:29032"/>
        <dbReference type="ChEBI" id="CHEBI:30616"/>
        <dbReference type="ChEBI" id="CHEBI:456216"/>
        <dbReference type="EC" id="2.7.1.33"/>
    </reaction>
</comment>
<dbReference type="AlphaFoldDB" id="A0A953LA23"/>
<sequence length="244" mass="28003">MKHRHLVVDLGNTRQKMGVFEDDHLIYTDQRLVQNLDLKVWEEWRREWDPHRIALSATIQLTDAQHEWINQNKVVQANNDVNYPFNVQYHTPETLGQDRLAAVSAVYALYKKKNVLVIDCGTCITYDFLTGDGDYLGGNIAPGLRMRLRSMHEYTNRLPLVEFPDEFPWIGQSTEQALQTGGVGMAILESKGFIFYLKENYGHLTTVLTGGDAGFIKKYLTDECDVHPDLILYGLNEILKNNEI</sequence>
<feature type="binding site" evidence="16">
    <location>
        <begin position="96"/>
        <end position="99"/>
    </location>
    <ligand>
        <name>substrate</name>
    </ligand>
</feature>
<evidence type="ECO:0000313" key="17">
    <source>
        <dbReference type="EMBL" id="MBY5958243.1"/>
    </source>
</evidence>
<dbReference type="GO" id="GO:0015937">
    <property type="term" value="P:coenzyme A biosynthetic process"/>
    <property type="evidence" value="ECO:0007669"/>
    <property type="project" value="UniProtKB-UniRule"/>
</dbReference>
<organism evidence="17 18">
    <name type="scientific">Membranihabitans marinus</name>
    <dbReference type="NCBI Taxonomy" id="1227546"/>
    <lineage>
        <taxon>Bacteria</taxon>
        <taxon>Pseudomonadati</taxon>
        <taxon>Bacteroidota</taxon>
        <taxon>Saprospiria</taxon>
        <taxon>Saprospirales</taxon>
        <taxon>Saprospiraceae</taxon>
        <taxon>Membranihabitans</taxon>
    </lineage>
</organism>
<dbReference type="CDD" id="cd24015">
    <property type="entry name" value="ASKHA_NBD_PanK-III"/>
    <property type="match status" value="1"/>
</dbReference>
<name>A0A953LA23_9BACT</name>
<accession>A0A953LA23</accession>
<comment type="caution">
    <text evidence="17">The sequence shown here is derived from an EMBL/GenBank/DDBJ whole genome shotgun (WGS) entry which is preliminary data.</text>
</comment>
<evidence type="ECO:0000256" key="3">
    <source>
        <dbReference type="ARBA" id="ARBA00004496"/>
    </source>
</evidence>
<dbReference type="NCBIfam" id="TIGR00671">
    <property type="entry name" value="baf"/>
    <property type="match status" value="1"/>
</dbReference>
<comment type="cofactor">
    <cofactor evidence="16">
        <name>NH4(+)</name>
        <dbReference type="ChEBI" id="CHEBI:28938"/>
    </cofactor>
    <cofactor evidence="16">
        <name>K(+)</name>
        <dbReference type="ChEBI" id="CHEBI:29103"/>
    </cofactor>
    <text evidence="16">A monovalent cation. Ammonium or potassium.</text>
</comment>
<dbReference type="RefSeq" id="WP_222579781.1">
    <property type="nucleotide sequence ID" value="NZ_JAHVHU010000008.1"/>
</dbReference>
<evidence type="ECO:0000256" key="4">
    <source>
        <dbReference type="ARBA" id="ARBA00005225"/>
    </source>
</evidence>
<feature type="active site" description="Proton acceptor" evidence="16">
    <location>
        <position position="98"/>
    </location>
</feature>
<feature type="binding site" evidence="16">
    <location>
        <position position="122"/>
    </location>
    <ligand>
        <name>ATP</name>
        <dbReference type="ChEBI" id="CHEBI:30616"/>
    </ligand>
</feature>
<dbReference type="GO" id="GO:0004594">
    <property type="term" value="F:pantothenate kinase activity"/>
    <property type="evidence" value="ECO:0007669"/>
    <property type="project" value="UniProtKB-UniRule"/>
</dbReference>
<reference evidence="17" key="1">
    <citation type="submission" date="2021-06" db="EMBL/GenBank/DDBJ databases">
        <title>44 bacteria genomes isolated from Dapeng, Shenzhen.</title>
        <authorList>
            <person name="Zheng W."/>
            <person name="Yu S."/>
            <person name="Huang Y."/>
        </authorList>
    </citation>
    <scope>NUCLEOTIDE SEQUENCE</scope>
    <source>
        <strain evidence="17">DP5N28-2</strain>
    </source>
</reference>
<dbReference type="EC" id="2.7.1.33" evidence="6 16"/>
<evidence type="ECO:0000256" key="10">
    <source>
        <dbReference type="ARBA" id="ARBA00022777"/>
    </source>
</evidence>
<dbReference type="GO" id="GO:0005737">
    <property type="term" value="C:cytoplasm"/>
    <property type="evidence" value="ECO:0007669"/>
    <property type="project" value="UniProtKB-SubCell"/>
</dbReference>
<dbReference type="GO" id="GO:0005524">
    <property type="term" value="F:ATP binding"/>
    <property type="evidence" value="ECO:0007669"/>
    <property type="project" value="UniProtKB-UniRule"/>
</dbReference>
<keyword evidence="9 16" id="KW-0547">Nucleotide-binding</keyword>